<evidence type="ECO:0000256" key="9">
    <source>
        <dbReference type="ARBA" id="ARBA00048975"/>
    </source>
</evidence>
<keyword evidence="7 11" id="KW-0808">Transferase</keyword>
<evidence type="ECO:0000313" key="12">
    <source>
        <dbReference type="Proteomes" id="UP001629260"/>
    </source>
</evidence>
<gene>
    <name evidence="11" type="primary">lpxB</name>
    <name evidence="11" type="ORF">ABS764_10585</name>
</gene>
<dbReference type="Proteomes" id="UP001629260">
    <property type="component" value="Unassembled WGS sequence"/>
</dbReference>
<dbReference type="RefSeq" id="WP_408081852.1">
    <property type="nucleotide sequence ID" value="NZ_JBELQA010000005.1"/>
</dbReference>
<comment type="catalytic activity">
    <reaction evidence="9">
        <text>a lipid X + a UDP-2-N,3-O-bis[(3R)-3-hydroxyacyl]-alpha-D-glucosamine = a lipid A disaccharide + UDP + H(+)</text>
        <dbReference type="Rhea" id="RHEA:67828"/>
        <dbReference type="ChEBI" id="CHEBI:15378"/>
        <dbReference type="ChEBI" id="CHEBI:58223"/>
        <dbReference type="ChEBI" id="CHEBI:137748"/>
        <dbReference type="ChEBI" id="CHEBI:176338"/>
        <dbReference type="ChEBI" id="CHEBI:176343"/>
        <dbReference type="EC" id="2.4.1.182"/>
    </reaction>
</comment>
<evidence type="ECO:0000256" key="4">
    <source>
        <dbReference type="ARBA" id="ARBA00022516"/>
    </source>
</evidence>
<evidence type="ECO:0000256" key="6">
    <source>
        <dbReference type="ARBA" id="ARBA00022676"/>
    </source>
</evidence>
<evidence type="ECO:0000256" key="1">
    <source>
        <dbReference type="ARBA" id="ARBA00002056"/>
    </source>
</evidence>
<accession>A0ABW8XVB9</accession>
<keyword evidence="12" id="KW-1185">Reference proteome</keyword>
<keyword evidence="5" id="KW-0441">Lipid A biosynthesis</keyword>
<dbReference type="SUPFAM" id="SSF53756">
    <property type="entry name" value="UDP-Glycosyltransferase/glycogen phosphorylase"/>
    <property type="match status" value="1"/>
</dbReference>
<evidence type="ECO:0000256" key="8">
    <source>
        <dbReference type="ARBA" id="ARBA00023098"/>
    </source>
</evidence>
<keyword evidence="8" id="KW-0443">Lipid metabolism</keyword>
<evidence type="ECO:0000313" key="11">
    <source>
        <dbReference type="EMBL" id="MFL9831292.1"/>
    </source>
</evidence>
<protein>
    <recommendedName>
        <fullName evidence="3 10">Lipid-A-disaccharide synthase</fullName>
        <ecNumber evidence="2 10">2.4.1.182</ecNumber>
    </recommendedName>
</protein>
<proteinExistence type="predicted"/>
<dbReference type="EC" id="2.4.1.182" evidence="2 10"/>
<sequence>MKYYIIAGEASGDLHGSNLMKAIFKQDSNAEIRFWGGDLMQKTGGTLVKHYRELAFMGFVEVLFNLKTILNNIKFCKADIQQFQPDVIIFIDYPGFNMRIAQWAKQKGIPTHYYISPQIWAWKENRIKAIKRDVDKMYVILPFEKNFYEDKHHYPVEFVGHPLIDAIQNQKPIEAATFRTENNLSEKPIIALLPGSRKQEITKMLSVMLSVADDFPDYQFVIAGAPGQEFSFYEKFITKNNIRFTANKTYDLLKIAHAALVTSGTATLETALFKVPEVVCYKGSWISYQIAKRIITLKYISLVNLIMDEEVVTELIQDDCNTKNIKKELTKILDSQYRQNLLAKYNILEQKLGGTGASEKTAQLIIANLNA</sequence>
<dbReference type="InterPro" id="IPR003835">
    <property type="entry name" value="Glyco_trans_19"/>
</dbReference>
<dbReference type="PANTHER" id="PTHR30372:SF4">
    <property type="entry name" value="LIPID-A-DISACCHARIDE SYNTHASE, MITOCHONDRIAL-RELATED"/>
    <property type="match status" value="1"/>
</dbReference>
<dbReference type="EMBL" id="JBELQA010000005">
    <property type="protein sequence ID" value="MFL9831292.1"/>
    <property type="molecule type" value="Genomic_DNA"/>
</dbReference>
<evidence type="ECO:0000256" key="10">
    <source>
        <dbReference type="NCBIfam" id="TIGR00215"/>
    </source>
</evidence>
<evidence type="ECO:0000256" key="2">
    <source>
        <dbReference type="ARBA" id="ARBA00012687"/>
    </source>
</evidence>
<dbReference type="NCBIfam" id="TIGR00215">
    <property type="entry name" value="lpxB"/>
    <property type="match status" value="1"/>
</dbReference>
<organism evidence="11 12">
    <name type="scientific">Flavobacterium plantiphilum</name>
    <dbReference type="NCBI Taxonomy" id="3163297"/>
    <lineage>
        <taxon>Bacteria</taxon>
        <taxon>Pseudomonadati</taxon>
        <taxon>Bacteroidota</taxon>
        <taxon>Flavobacteriia</taxon>
        <taxon>Flavobacteriales</taxon>
        <taxon>Flavobacteriaceae</taxon>
        <taxon>Flavobacterium</taxon>
    </lineage>
</organism>
<dbReference type="GO" id="GO:0008915">
    <property type="term" value="F:lipid-A-disaccharide synthase activity"/>
    <property type="evidence" value="ECO:0007669"/>
    <property type="project" value="UniProtKB-EC"/>
</dbReference>
<keyword evidence="4" id="KW-0444">Lipid biosynthesis</keyword>
<comment type="function">
    <text evidence="1">Condensation of UDP-2,3-diacylglucosamine and 2,3-diacylglucosamine-1-phosphate to form lipid A disaccharide, a precursor of lipid A, a phosphorylated glycolipid that anchors the lipopolysaccharide to the outer membrane of the cell.</text>
</comment>
<reference evidence="11 12" key="1">
    <citation type="submission" date="2024-06" db="EMBL/GenBank/DDBJ databases">
        <authorList>
            <person name="Kaempfer P."/>
            <person name="Viver T."/>
        </authorList>
    </citation>
    <scope>NUCLEOTIDE SEQUENCE [LARGE SCALE GENOMIC DNA]</scope>
    <source>
        <strain evidence="11 12">ST-87</strain>
    </source>
</reference>
<keyword evidence="6 11" id="KW-0328">Glycosyltransferase</keyword>
<comment type="caution">
    <text evidence="11">The sequence shown here is derived from an EMBL/GenBank/DDBJ whole genome shotgun (WGS) entry which is preliminary data.</text>
</comment>
<dbReference type="PANTHER" id="PTHR30372">
    <property type="entry name" value="LIPID-A-DISACCHARIDE SYNTHASE"/>
    <property type="match status" value="1"/>
</dbReference>
<evidence type="ECO:0000256" key="7">
    <source>
        <dbReference type="ARBA" id="ARBA00022679"/>
    </source>
</evidence>
<dbReference type="Pfam" id="PF02684">
    <property type="entry name" value="LpxB"/>
    <property type="match status" value="1"/>
</dbReference>
<evidence type="ECO:0000256" key="3">
    <source>
        <dbReference type="ARBA" id="ARBA00020902"/>
    </source>
</evidence>
<name>A0ABW8XVB9_9FLAO</name>
<evidence type="ECO:0000256" key="5">
    <source>
        <dbReference type="ARBA" id="ARBA00022556"/>
    </source>
</evidence>